<dbReference type="PANTHER" id="PTHR43792">
    <property type="entry name" value="GNAT FAMILY, PUTATIVE (AFU_ORTHOLOGUE AFUA_3G00765)-RELATED-RELATED"/>
    <property type="match status" value="1"/>
</dbReference>
<dbReference type="AlphaFoldDB" id="A0A7Y0HQL3"/>
<dbReference type="PROSITE" id="PS51186">
    <property type="entry name" value="GNAT"/>
    <property type="match status" value="1"/>
</dbReference>
<keyword evidence="2" id="KW-0808">Transferase</keyword>
<dbReference type="GO" id="GO:0016747">
    <property type="term" value="F:acyltransferase activity, transferring groups other than amino-acyl groups"/>
    <property type="evidence" value="ECO:0007669"/>
    <property type="project" value="InterPro"/>
</dbReference>
<evidence type="ECO:0000313" key="3">
    <source>
        <dbReference type="Proteomes" id="UP000537131"/>
    </source>
</evidence>
<proteinExistence type="predicted"/>
<name>A0A7Y0HQL3_9CLOT</name>
<dbReference type="EMBL" id="JABBNI010000036">
    <property type="protein sequence ID" value="NMM64291.1"/>
    <property type="molecule type" value="Genomic_DNA"/>
</dbReference>
<dbReference type="InterPro" id="IPR016181">
    <property type="entry name" value="Acyl_CoA_acyltransferase"/>
</dbReference>
<evidence type="ECO:0000259" key="1">
    <source>
        <dbReference type="PROSITE" id="PS51186"/>
    </source>
</evidence>
<accession>A0A7Y0HQL3</accession>
<evidence type="ECO:0000313" key="2">
    <source>
        <dbReference type="EMBL" id="NMM64291.1"/>
    </source>
</evidence>
<dbReference type="InterPro" id="IPR051531">
    <property type="entry name" value="N-acetyltransferase"/>
</dbReference>
<dbReference type="Proteomes" id="UP000537131">
    <property type="component" value="Unassembled WGS sequence"/>
</dbReference>
<dbReference type="SUPFAM" id="SSF55729">
    <property type="entry name" value="Acyl-CoA N-acyltransferases (Nat)"/>
    <property type="match status" value="1"/>
</dbReference>
<feature type="domain" description="N-acetyltransferase" evidence="1">
    <location>
        <begin position="9"/>
        <end position="168"/>
    </location>
</feature>
<sequence length="168" mass="20082">MLKLNTERLLILPLDEYNLRLSIDDFNKMEKNLGLTITDKNIGYREKNVFKIRLNSVKNNPMNYMWYTTWIIILKSENRIVGHIMLKGYPNENGEVIIGYYSQDEYRCKGHMTEALRRLTQWAFLNSDVKCIIADTLKNNIPSQKVLQKIGMVFYMEDDECFWWKLER</sequence>
<dbReference type="Gene3D" id="3.40.630.30">
    <property type="match status" value="1"/>
</dbReference>
<gene>
    <name evidence="2" type="ORF">HBE96_16830</name>
</gene>
<reference evidence="2 3" key="1">
    <citation type="submission" date="2020-06" db="EMBL/GenBank/DDBJ databases">
        <title>Complete Genome Sequence of Clostridium muelleri sp. nov. P21T, an Acid-Alcohol Producing Acetogen Isolated from Old Hay.</title>
        <authorList>
            <person name="Duncan K.E."/>
            <person name="Tanner R.S."/>
        </authorList>
    </citation>
    <scope>NUCLEOTIDE SEQUENCE [LARGE SCALE GENOMIC DNA]</scope>
    <source>
        <strain evidence="2 3">P21</strain>
    </source>
</reference>
<organism evidence="2 3">
    <name type="scientific">Clostridium muellerianum</name>
    <dbReference type="NCBI Taxonomy" id="2716538"/>
    <lineage>
        <taxon>Bacteria</taxon>
        <taxon>Bacillati</taxon>
        <taxon>Bacillota</taxon>
        <taxon>Clostridia</taxon>
        <taxon>Eubacteriales</taxon>
        <taxon>Clostridiaceae</taxon>
        <taxon>Clostridium</taxon>
    </lineage>
</organism>
<dbReference type="InterPro" id="IPR000182">
    <property type="entry name" value="GNAT_dom"/>
</dbReference>
<dbReference type="RefSeq" id="WP_169298885.1">
    <property type="nucleotide sequence ID" value="NZ_JABBNI010000036.1"/>
</dbReference>
<dbReference type="PANTHER" id="PTHR43792:SF13">
    <property type="entry name" value="ACETYLTRANSFERASE"/>
    <property type="match status" value="1"/>
</dbReference>
<keyword evidence="3" id="KW-1185">Reference proteome</keyword>
<protein>
    <submittedName>
        <fullName evidence="2">GNAT family N-acetyltransferase</fullName>
    </submittedName>
</protein>
<comment type="caution">
    <text evidence="2">The sequence shown here is derived from an EMBL/GenBank/DDBJ whole genome shotgun (WGS) entry which is preliminary data.</text>
</comment>
<dbReference type="CDD" id="cd04301">
    <property type="entry name" value="NAT_SF"/>
    <property type="match status" value="1"/>
</dbReference>
<dbReference type="Pfam" id="PF13302">
    <property type="entry name" value="Acetyltransf_3"/>
    <property type="match status" value="1"/>
</dbReference>